<dbReference type="Proteomes" id="UP000285908">
    <property type="component" value="Unassembled WGS sequence"/>
</dbReference>
<dbReference type="EMBL" id="RQXX01000005">
    <property type="protein sequence ID" value="RVV97191.1"/>
    <property type="molecule type" value="Genomic_DNA"/>
</dbReference>
<reference evidence="2 3" key="1">
    <citation type="submission" date="2018-11" db="EMBL/GenBank/DDBJ databases">
        <title>Mesobaculum littorinae gen. nov., sp. nov., isolated from Littorina scabra that represents a novel genus of the order Rhodobacteraceae.</title>
        <authorList>
            <person name="Li F."/>
        </authorList>
    </citation>
    <scope>NUCLEOTIDE SEQUENCE [LARGE SCALE GENOMIC DNA]</scope>
    <source>
        <strain evidence="2 3">M0103</strain>
    </source>
</reference>
<dbReference type="AlphaFoldDB" id="A0A438AEQ7"/>
<dbReference type="InterPro" id="IPR029044">
    <property type="entry name" value="Nucleotide-diphossugar_trans"/>
</dbReference>
<evidence type="ECO:0000313" key="2">
    <source>
        <dbReference type="EMBL" id="RVV97191.1"/>
    </source>
</evidence>
<comment type="caution">
    <text evidence="2">The sequence shown here is derived from an EMBL/GenBank/DDBJ whole genome shotgun (WGS) entry which is preliminary data.</text>
</comment>
<dbReference type="GO" id="GO:0016740">
    <property type="term" value="F:transferase activity"/>
    <property type="evidence" value="ECO:0007669"/>
    <property type="project" value="UniProtKB-KW"/>
</dbReference>
<dbReference type="SUPFAM" id="SSF53448">
    <property type="entry name" value="Nucleotide-diphospho-sugar transferases"/>
    <property type="match status" value="1"/>
</dbReference>
<dbReference type="PANTHER" id="PTHR43685">
    <property type="entry name" value="GLYCOSYLTRANSFERASE"/>
    <property type="match status" value="1"/>
</dbReference>
<dbReference type="PANTHER" id="PTHR43685:SF11">
    <property type="entry name" value="GLYCOSYLTRANSFERASE TAGX-RELATED"/>
    <property type="match status" value="1"/>
</dbReference>
<keyword evidence="2" id="KW-0808">Transferase</keyword>
<dbReference type="CDD" id="cd00761">
    <property type="entry name" value="Glyco_tranf_GTA_type"/>
    <property type="match status" value="1"/>
</dbReference>
<dbReference type="OrthoDB" id="5291101at2"/>
<gene>
    <name evidence="2" type="ORF">EKE94_14290</name>
</gene>
<feature type="domain" description="Glycosyltransferase 2-like" evidence="1">
    <location>
        <begin position="193"/>
        <end position="298"/>
    </location>
</feature>
<dbReference type="Gene3D" id="3.90.550.10">
    <property type="entry name" value="Spore Coat Polysaccharide Biosynthesis Protein SpsA, Chain A"/>
    <property type="match status" value="1"/>
</dbReference>
<proteinExistence type="predicted"/>
<protein>
    <submittedName>
        <fullName evidence="2">Glycosyltransferase family 2 protein</fullName>
    </submittedName>
</protein>
<dbReference type="Pfam" id="PF00535">
    <property type="entry name" value="Glycos_transf_2"/>
    <property type="match status" value="1"/>
</dbReference>
<dbReference type="RefSeq" id="WP_127907317.1">
    <property type="nucleotide sequence ID" value="NZ_RQXX01000005.1"/>
</dbReference>
<organism evidence="2 3">
    <name type="scientific">Mesobaculum littorinae</name>
    <dbReference type="NCBI Taxonomy" id="2486419"/>
    <lineage>
        <taxon>Bacteria</taxon>
        <taxon>Pseudomonadati</taxon>
        <taxon>Pseudomonadota</taxon>
        <taxon>Alphaproteobacteria</taxon>
        <taxon>Rhodobacterales</taxon>
        <taxon>Roseobacteraceae</taxon>
        <taxon>Mesobaculum</taxon>
    </lineage>
</organism>
<keyword evidence="3" id="KW-1185">Reference proteome</keyword>
<name>A0A438AEQ7_9RHOB</name>
<evidence type="ECO:0000313" key="3">
    <source>
        <dbReference type="Proteomes" id="UP000285908"/>
    </source>
</evidence>
<dbReference type="InterPro" id="IPR001173">
    <property type="entry name" value="Glyco_trans_2-like"/>
</dbReference>
<dbReference type="InterPro" id="IPR050834">
    <property type="entry name" value="Glycosyltransf_2"/>
</dbReference>
<accession>A0A438AEQ7</accession>
<evidence type="ECO:0000259" key="1">
    <source>
        <dbReference type="Pfam" id="PF00535"/>
    </source>
</evidence>
<sequence>MVTKSKSENDAEIKRIRKSKLFDEKWYLETYRDVPLLGMDPIEHYVKFGAMMMRDPNTKFSTRFYLDTHPIVRKKRSNPLATHIYRKGVEGNIEPDHRSVLWACSRVARYYGVDKAISMAEQYLPENLAYTTAVLKGNKALENEDEPTWLGHMNSYLEKFGLAPLRLKDQEGSLLSRMTSDPLPAVSSSVKISVIMPAWNAEETVTYAARSILRQTWRNLELIIVDDCSEDGTWERLKKIADADSRVKIFRNKNNVGPYVSKNIGLDQATGDYVTGHDADDWAVPQRLENHMREIQSHSGSLKASLGYMVRIRPDGFFGHIGRITDFSLDGVCRKASISCMFERKTLNEKLGYWDTVRFGADSEMISRATQLLGDDFASMKQITMICLDLETSLTNHPEHGVDKVRGISPIRSQYRDSWTNWQKTEMNESNSYLEFPQKVRRYKAADEMVPSLRSINENLQAL</sequence>